<dbReference type="PANTHER" id="PTHR40094:SF1">
    <property type="entry name" value="UBIQUITIN DOMAIN-CONTAINING PROTEIN"/>
    <property type="match status" value="1"/>
</dbReference>
<dbReference type="SUPFAM" id="SSF48239">
    <property type="entry name" value="Terpenoid cyclases/Protein prenyltransferases"/>
    <property type="match status" value="1"/>
</dbReference>
<dbReference type="InterPro" id="IPR041203">
    <property type="entry name" value="Bact_A2M_MG5"/>
</dbReference>
<dbReference type="GO" id="GO:0004866">
    <property type="term" value="F:endopeptidase inhibitor activity"/>
    <property type="evidence" value="ECO:0007669"/>
    <property type="project" value="InterPro"/>
</dbReference>
<dbReference type="InterPro" id="IPR011626">
    <property type="entry name" value="Alpha-macroglobulin_TED"/>
</dbReference>
<name>A0A1C4DNK0_9BACT</name>
<dbReference type="Pfam" id="PF17962">
    <property type="entry name" value="bMG6"/>
    <property type="match status" value="1"/>
</dbReference>
<proteinExistence type="inferred from homology"/>
<keyword evidence="2" id="KW-0732">Signal</keyword>
<evidence type="ECO:0000259" key="3">
    <source>
        <dbReference type="SMART" id="SM01359"/>
    </source>
</evidence>
<sequence>MRSPKRPLILALLVLIAFVTVSQSCKRPRKTINPEFAKYVEAYTTGVISKQSTVRIQLADGVNVSHTNNEPVDRSLFDFSPNIKGKAYWVDATTIEFRPDENLQPGKDYDVSFNLGKVAEVPSALKTFDFSFRVIKPAFSINLNGLKAADNNSLEKMTFSGQIFTADVEDPQKIEQLLKINYPGSMSAITWQHNPAARLSTFTISNIQRGSSAQPLGLHWDGKPLNIETHDQKAVEVPAIGDFKILDVRAESEPEQHLLVQFSDPLSMSQSLEGMISISNATDLRYTINGSEVSVYAAERLEGNYTVNIAEGILNISDKKLAAPWSANVNFENTLPSVTIPGKGVILPQSSKLVMPFEAVNLKAVDVTIIKIYENNIPQYLQRNTLDGAEDLRRVARPIVEKTVNLDTDKSLNLHKKNRFYLDLEKILQTEPGAIYRVTIGFRKSYALTSCTAADSITRKNSNNDDEDDYEDYDYYGEKLDEDDGFWRRYDSYYPYGYKWRDKDDPCTNSYYNKDRWASRNIIASNIGLIAKRGNDNSMLVAVTDIRDTKPLIGVELELLDYQNQVIFKTKSDGDGLATFDLKRTPYLLIAKKDSERGYLKLDDGSSLPLSRFDVKGAEIQSGIKGFLYGERGVWRPGDSLFLTFVLEDKDKKLPENHPVTLELYTPQGQLYKRISQHNSLNGFYNFSTATGADDPTGNWTAKVQVGGATFTKNLKIETVKPNRLKINLNFGAQNVLTKVNGGTTGTLNAQWLFGATAQNLKAKVDVALSAQNTHFEKWDGYKFDDPVAKFETENKTIFEGPLNDGGSATIKADFPLGNVAPGMLKANFEVKVFEPGGDFSIDHFSLPYHPFSSYAGIKLPEGERTTGMLLTDQPHPVSIVNVDDNGNLIAGNHNVEVTLYRLHWRWWWDDTENDFSNFTTDSYNQLLEKQTIALNNGKGTYNLMVKSPNWGRFLVRVKDLESGHITGQSVYIDYPGWAERVQQENPAEASMLVFTSDKTTYKVGDPITLTIPSSKGGRALVSIESGSKVIKTTWVNTDDKETIYKFNAESGMAPNIYVNVSLLQPHAQTVNDLPIRMYGTIPINIEDPNTVLKPQIAMPATLRPEDNATIKVSEATGKAMTYTVAVVDEGLLDLTRFQTPDPHGVFYAREALGVKTWDIFDYVIGAWGGDLERILSIGGDEGLNRNASAAKANRFKPVVKYLGPFYLKSGQTATHSFKLPPYIGSVKVMVVAGQDGAYGSAEKTAAVKKPLMLLTSAPRVLGPGESIQLPVTVFGLEKNIHNASVTLATSPLLEVIGEHTKTVTFPQPGEQVVYFEVKVKAQTGLAKFKVTASSNAEQANEEVALNVRNPNPVMTNILENNLQPHAAWNTAFSPIGMAGTNKGVLEVSTIPSLNLGKRLNYLIEYPYGCVEQTTSAVFPQLSLPQLMEVKESQKAEIDRNIKAGITRLKGFQTSDGGLSYWPGYANSDEWGTNYAGNFLLEAQDKGYTLPPGMLDQWKKYQRNKAVTWAPNSYNFYGGDLVQAYRLYLLAMAKAPELGAMNRLKEFKYLSVPAKWKLAAAYKLAGQSEAANSLVAGLGIDVKPYTQMGGTFGSDVRDKAMILETLTLMGKRSQAAGLVTQIAASLSQDYWYSTQTTAYALIAIAKYCGTNSGGSNMNFSYTLNGVKGSVNSKNTYISQIPVTFNGASGNVSMQNNGANLLYARLILQGQPEAGQEPVIPDKPDILQLNVRYSTRDGRPLDPTTLKQGTDFMATVTVRNPGKRGYYEQMALAQVFPSGWEILNTRLLENDSAFHNSPSTYMDIRDDRVYTFFNIEENKTHTYNVLLNASYLGRYYLPATSCEAMYDNSIHAYAPGKWVEVTK</sequence>
<dbReference type="Gene3D" id="1.50.10.20">
    <property type="match status" value="1"/>
</dbReference>
<dbReference type="Gene3D" id="2.60.40.1930">
    <property type="match status" value="1"/>
</dbReference>
<gene>
    <name evidence="5" type="ORF">GA0116948_10613</name>
</gene>
<dbReference type="EMBL" id="FMAR01000006">
    <property type="protein sequence ID" value="SCC32790.1"/>
    <property type="molecule type" value="Genomic_DNA"/>
</dbReference>
<protein>
    <recommendedName>
        <fullName evidence="7">Alpha-2-macroglobulin family N-terminal region</fullName>
    </recommendedName>
</protein>
<keyword evidence="6" id="KW-1185">Reference proteome</keyword>
<dbReference type="InterPro" id="IPR011625">
    <property type="entry name" value="A2M_N_BRD"/>
</dbReference>
<evidence type="ECO:0008006" key="7">
    <source>
        <dbReference type="Google" id="ProtNLM"/>
    </source>
</evidence>
<dbReference type="Gene3D" id="2.60.40.10">
    <property type="entry name" value="Immunoglobulins"/>
    <property type="match status" value="1"/>
</dbReference>
<dbReference type="STRING" id="1335309.GA0116948_10613"/>
<dbReference type="InterPro" id="IPR041246">
    <property type="entry name" value="Bact_MG10"/>
</dbReference>
<dbReference type="Proteomes" id="UP000242818">
    <property type="component" value="Unassembled WGS sequence"/>
</dbReference>
<dbReference type="PANTHER" id="PTHR40094">
    <property type="entry name" value="ALPHA-2-MACROGLOBULIN HOMOLOG"/>
    <property type="match status" value="1"/>
</dbReference>
<dbReference type="SMART" id="SM01360">
    <property type="entry name" value="A2M"/>
    <property type="match status" value="1"/>
</dbReference>
<evidence type="ECO:0000313" key="6">
    <source>
        <dbReference type="Proteomes" id="UP000242818"/>
    </source>
</evidence>
<dbReference type="InterPro" id="IPR051802">
    <property type="entry name" value="YfhM-like"/>
</dbReference>
<dbReference type="Pfam" id="PF17973">
    <property type="entry name" value="bMG10"/>
    <property type="match status" value="1"/>
</dbReference>
<dbReference type="InterPro" id="IPR021868">
    <property type="entry name" value="Alpha_2_Macroglob_MG3"/>
</dbReference>
<dbReference type="InterPro" id="IPR002890">
    <property type="entry name" value="MG2"/>
</dbReference>
<comment type="similarity">
    <text evidence="1">Belongs to the protease inhibitor I39 (alpha-2-macroglobulin) family. Bacterial alpha-2-macroglobulin subfamily.</text>
</comment>
<dbReference type="SMART" id="SM01359">
    <property type="entry name" value="A2M_N_2"/>
    <property type="match status" value="1"/>
</dbReference>
<evidence type="ECO:0000259" key="4">
    <source>
        <dbReference type="SMART" id="SM01360"/>
    </source>
</evidence>
<dbReference type="InterPro" id="IPR008930">
    <property type="entry name" value="Terpenoid_cyclase/PrenylTrfase"/>
</dbReference>
<dbReference type="InterPro" id="IPR041462">
    <property type="entry name" value="Bact_A2M_MG6"/>
</dbReference>
<dbReference type="Pfam" id="PF07678">
    <property type="entry name" value="TED_complement"/>
    <property type="match status" value="1"/>
</dbReference>
<reference evidence="5 6" key="1">
    <citation type="submission" date="2016-08" db="EMBL/GenBank/DDBJ databases">
        <authorList>
            <person name="Seilhamer J.J."/>
        </authorList>
    </citation>
    <scope>NUCLEOTIDE SEQUENCE [LARGE SCALE GENOMIC DNA]</scope>
    <source>
        <strain evidence="5 6">A37T2</strain>
    </source>
</reference>
<dbReference type="CDD" id="cd02891">
    <property type="entry name" value="A2M_like"/>
    <property type="match status" value="1"/>
</dbReference>
<dbReference type="Pfam" id="PF01835">
    <property type="entry name" value="MG2"/>
    <property type="match status" value="1"/>
</dbReference>
<dbReference type="GO" id="GO:0005615">
    <property type="term" value="C:extracellular space"/>
    <property type="evidence" value="ECO:0007669"/>
    <property type="project" value="InterPro"/>
</dbReference>
<accession>A0A1C4DNK0</accession>
<dbReference type="PROSITE" id="PS51257">
    <property type="entry name" value="PROKAR_LIPOPROTEIN"/>
    <property type="match status" value="1"/>
</dbReference>
<dbReference type="InterPro" id="IPR001599">
    <property type="entry name" value="Macroglobln_a2"/>
</dbReference>
<dbReference type="Gene3D" id="2.60.40.3710">
    <property type="match status" value="1"/>
</dbReference>
<dbReference type="RefSeq" id="WP_089711805.1">
    <property type="nucleotide sequence ID" value="NZ_FMAR01000006.1"/>
</dbReference>
<dbReference type="InterPro" id="IPR047565">
    <property type="entry name" value="Alpha-macroglob_thiol-ester_cl"/>
</dbReference>
<dbReference type="SMART" id="SM01419">
    <property type="entry name" value="Thiol-ester_cl"/>
    <property type="match status" value="1"/>
</dbReference>
<dbReference type="OrthoDB" id="9767116at2"/>
<evidence type="ECO:0000313" key="5">
    <source>
        <dbReference type="EMBL" id="SCC32790.1"/>
    </source>
</evidence>
<organism evidence="5 6">
    <name type="scientific">Chitinophaga costaii</name>
    <dbReference type="NCBI Taxonomy" id="1335309"/>
    <lineage>
        <taxon>Bacteria</taxon>
        <taxon>Pseudomonadati</taxon>
        <taxon>Bacteroidota</taxon>
        <taxon>Chitinophagia</taxon>
        <taxon>Chitinophagales</taxon>
        <taxon>Chitinophagaceae</taxon>
        <taxon>Chitinophaga</taxon>
    </lineage>
</organism>
<dbReference type="Pfam" id="PF11974">
    <property type="entry name" value="bMG3"/>
    <property type="match status" value="1"/>
</dbReference>
<evidence type="ECO:0000256" key="2">
    <source>
        <dbReference type="ARBA" id="ARBA00022729"/>
    </source>
</evidence>
<evidence type="ECO:0000256" key="1">
    <source>
        <dbReference type="ARBA" id="ARBA00010556"/>
    </source>
</evidence>
<dbReference type="InterPro" id="IPR013783">
    <property type="entry name" value="Ig-like_fold"/>
</dbReference>
<dbReference type="Pfam" id="PF00207">
    <property type="entry name" value="A2M"/>
    <property type="match status" value="1"/>
</dbReference>
<feature type="domain" description="Alpha-2-macroglobulin" evidence="4">
    <location>
        <begin position="1199"/>
        <end position="1288"/>
    </location>
</feature>
<dbReference type="Pfam" id="PF07703">
    <property type="entry name" value="A2M_BRD"/>
    <property type="match status" value="1"/>
</dbReference>
<feature type="domain" description="Alpha-2-macroglobulin bait region" evidence="3">
    <location>
        <begin position="993"/>
        <end position="1135"/>
    </location>
</feature>
<dbReference type="Pfam" id="PF17972">
    <property type="entry name" value="bMG5"/>
    <property type="match status" value="1"/>
</dbReference>